<dbReference type="Proteomes" id="UP001153678">
    <property type="component" value="Unassembled WGS sequence"/>
</dbReference>
<name>A0A9W4TAQ2_9GLOM</name>
<proteinExistence type="predicted"/>
<protein>
    <submittedName>
        <fullName evidence="1">15779_t:CDS:1</fullName>
    </submittedName>
</protein>
<dbReference type="AlphaFoldDB" id="A0A9W4TAQ2"/>
<keyword evidence="2" id="KW-1185">Reference proteome</keyword>
<feature type="non-terminal residue" evidence="1">
    <location>
        <position position="1"/>
    </location>
</feature>
<reference evidence="1" key="1">
    <citation type="submission" date="2022-08" db="EMBL/GenBank/DDBJ databases">
        <authorList>
            <person name="Kallberg Y."/>
            <person name="Tangrot J."/>
            <person name="Rosling A."/>
        </authorList>
    </citation>
    <scope>NUCLEOTIDE SEQUENCE</scope>
    <source>
        <strain evidence="1">Wild A</strain>
    </source>
</reference>
<organism evidence="1 2">
    <name type="scientific">Funneliformis geosporum</name>
    <dbReference type="NCBI Taxonomy" id="1117311"/>
    <lineage>
        <taxon>Eukaryota</taxon>
        <taxon>Fungi</taxon>
        <taxon>Fungi incertae sedis</taxon>
        <taxon>Mucoromycota</taxon>
        <taxon>Glomeromycotina</taxon>
        <taxon>Glomeromycetes</taxon>
        <taxon>Glomerales</taxon>
        <taxon>Glomeraceae</taxon>
        <taxon>Funneliformis</taxon>
    </lineage>
</organism>
<accession>A0A9W4TAQ2</accession>
<evidence type="ECO:0000313" key="1">
    <source>
        <dbReference type="EMBL" id="CAI2198013.1"/>
    </source>
</evidence>
<gene>
    <name evidence="1" type="ORF">FWILDA_LOCUS18362</name>
</gene>
<dbReference type="EMBL" id="CAMKVN010017623">
    <property type="protein sequence ID" value="CAI2198013.1"/>
    <property type="molecule type" value="Genomic_DNA"/>
</dbReference>
<comment type="caution">
    <text evidence="1">The sequence shown here is derived from an EMBL/GenBank/DDBJ whole genome shotgun (WGS) entry which is preliminary data.</text>
</comment>
<sequence length="46" mass="5227">INDESTNSTLDYSQVNEESMLSYSLNNLVSILSYNRVSVESKIKLK</sequence>
<evidence type="ECO:0000313" key="2">
    <source>
        <dbReference type="Proteomes" id="UP001153678"/>
    </source>
</evidence>